<comment type="caution">
    <text evidence="1">The sequence shown here is derived from an EMBL/GenBank/DDBJ whole genome shotgun (WGS) entry which is preliminary data.</text>
</comment>
<keyword evidence="2" id="KW-1185">Reference proteome</keyword>
<accession>A0A7C8MCU8</accession>
<gene>
    <name evidence="1" type="ORF">BDV95DRAFT_308371</name>
</gene>
<evidence type="ECO:0000313" key="1">
    <source>
        <dbReference type="EMBL" id="KAF2875096.1"/>
    </source>
</evidence>
<name>A0A7C8MCU8_9PLEO</name>
<reference evidence="1 2" key="1">
    <citation type="submission" date="2020-01" db="EMBL/GenBank/DDBJ databases">
        <authorList>
            <consortium name="DOE Joint Genome Institute"/>
            <person name="Haridas S."/>
            <person name="Albert R."/>
            <person name="Binder M."/>
            <person name="Bloem J."/>
            <person name="Labutti K."/>
            <person name="Salamov A."/>
            <person name="Andreopoulos B."/>
            <person name="Baker S.E."/>
            <person name="Barry K."/>
            <person name="Bills G."/>
            <person name="Bluhm B.H."/>
            <person name="Cannon C."/>
            <person name="Castanera R."/>
            <person name="Culley D.E."/>
            <person name="Daum C."/>
            <person name="Ezra D."/>
            <person name="Gonzalez J.B."/>
            <person name="Henrissat B."/>
            <person name="Kuo A."/>
            <person name="Liang C."/>
            <person name="Lipzen A."/>
            <person name="Lutzoni F."/>
            <person name="Magnuson J."/>
            <person name="Mondo S."/>
            <person name="Nolan M."/>
            <person name="Ohm R."/>
            <person name="Pangilinan J."/>
            <person name="Park H.-J.H."/>
            <person name="Ramirez L."/>
            <person name="Alfaro M."/>
            <person name="Sun H."/>
            <person name="Tritt A."/>
            <person name="Yoshinaga Y."/>
            <person name="Zwiers L.-H.L."/>
            <person name="Turgeon B.G."/>
            <person name="Goodwin S.B."/>
            <person name="Spatafora J.W."/>
            <person name="Crous P.W."/>
            <person name="Grigoriev I.V."/>
        </authorList>
    </citation>
    <scope>NUCLEOTIDE SEQUENCE [LARGE SCALE GENOMIC DNA]</scope>
    <source>
        <strain evidence="1 2">CBS 611.86</strain>
    </source>
</reference>
<evidence type="ECO:0000313" key="2">
    <source>
        <dbReference type="Proteomes" id="UP000481861"/>
    </source>
</evidence>
<dbReference type="EMBL" id="JAADJZ010000005">
    <property type="protein sequence ID" value="KAF2875096.1"/>
    <property type="molecule type" value="Genomic_DNA"/>
</dbReference>
<dbReference type="Proteomes" id="UP000481861">
    <property type="component" value="Unassembled WGS sequence"/>
</dbReference>
<proteinExistence type="predicted"/>
<dbReference type="AlphaFoldDB" id="A0A7C8MCU8"/>
<protein>
    <submittedName>
        <fullName evidence="1">Uncharacterized protein</fullName>
    </submittedName>
</protein>
<sequence length="206" mass="23657">MFLVRTEYGRCCCCCCCCYGAAELRTPLIARSEISRPRSQKQWQAACLEKRYPLHAALQTARLVRTRSARVICADAMLSRRPNVLDLGSHKDWLRPARVTIANDDCVPWKHAEWGRSIFVEAECMRSCRARMQPRYWRHAWARCGARRSLVGPLDLRWCESGLFRFAACDGVITDWDCEGSVVERTLSFLYRSVLSPCIEGKANLF</sequence>
<organism evidence="1 2">
    <name type="scientific">Massariosphaeria phaeospora</name>
    <dbReference type="NCBI Taxonomy" id="100035"/>
    <lineage>
        <taxon>Eukaryota</taxon>
        <taxon>Fungi</taxon>
        <taxon>Dikarya</taxon>
        <taxon>Ascomycota</taxon>
        <taxon>Pezizomycotina</taxon>
        <taxon>Dothideomycetes</taxon>
        <taxon>Pleosporomycetidae</taxon>
        <taxon>Pleosporales</taxon>
        <taxon>Pleosporales incertae sedis</taxon>
        <taxon>Massariosphaeria</taxon>
    </lineage>
</organism>